<feature type="region of interest" description="Disordered" evidence="2">
    <location>
        <begin position="131"/>
        <end position="239"/>
    </location>
</feature>
<dbReference type="PANTHER" id="PTHR39160">
    <property type="entry name" value="CELL WALL-BINDING PROTEIN YOCH"/>
    <property type="match status" value="1"/>
</dbReference>
<feature type="signal peptide" evidence="3">
    <location>
        <begin position="1"/>
        <end position="24"/>
    </location>
</feature>
<dbReference type="EMBL" id="JAKZFC010000001">
    <property type="protein sequence ID" value="MCH7320439.1"/>
    <property type="molecule type" value="Genomic_DNA"/>
</dbReference>
<dbReference type="InterPro" id="IPR036779">
    <property type="entry name" value="LysM_dom_sf"/>
</dbReference>
<dbReference type="PANTHER" id="PTHR39160:SF6">
    <property type="entry name" value="CELL WALL-BINDING PROTEIN YOCH"/>
    <property type="match status" value="1"/>
</dbReference>
<feature type="domain" description="LysM" evidence="4">
    <location>
        <begin position="72"/>
        <end position="115"/>
    </location>
</feature>
<dbReference type="InterPro" id="IPR036908">
    <property type="entry name" value="RlpA-like_sf"/>
</dbReference>
<keyword evidence="1 3" id="KW-0732">Signal</keyword>
<keyword evidence="6" id="KW-1185">Reference proteome</keyword>
<dbReference type="SMART" id="SM00257">
    <property type="entry name" value="LysM"/>
    <property type="match status" value="2"/>
</dbReference>
<evidence type="ECO:0000256" key="3">
    <source>
        <dbReference type="SAM" id="SignalP"/>
    </source>
</evidence>
<evidence type="ECO:0000256" key="2">
    <source>
        <dbReference type="SAM" id="MobiDB-lite"/>
    </source>
</evidence>
<feature type="domain" description="LysM" evidence="4">
    <location>
        <begin position="25"/>
        <end position="68"/>
    </location>
</feature>
<sequence length="335" mass="35173">MLKKIISIVPVAMLSVTLGANVQAATITVQKGDTLWDLSRANNTSVKNIQTLNHLTTDLIHPGDVLTIAQQKQYTVKQGDTLWEIALDHQVTVSQIKEWNQLHTDVIHPGLNLIIFEGLKTSNTVVTEKPIMPVADESKETTTEATAPSTNNTASKDSKPEKTAPPTSNTASKDSTSEATAPSTSNTTSKDNTTEATAPSTSNTISKDSTTEATAPSTSNTTSKDNTTEATAPSTSNTASKEITVEATAYTASCEGCSGITATGINLKTNPNAKVISVDPAVIPLGSKVYVEGYGEAIAGDTGGAIKGNRIDVFVPSQQDAINFGVKQLKVTILN</sequence>
<dbReference type="CDD" id="cd00118">
    <property type="entry name" value="LysM"/>
    <property type="match status" value="2"/>
</dbReference>
<dbReference type="Proteomes" id="UP001316087">
    <property type="component" value="Unassembled WGS sequence"/>
</dbReference>
<dbReference type="InterPro" id="IPR051933">
    <property type="entry name" value="Resuscitation_pf_RpfB"/>
</dbReference>
<dbReference type="SUPFAM" id="SSF54106">
    <property type="entry name" value="LysM domain"/>
    <property type="match status" value="2"/>
</dbReference>
<organism evidence="5 6">
    <name type="scientific">Solibacillus palustris</name>
    <dbReference type="NCBI Taxonomy" id="2908203"/>
    <lineage>
        <taxon>Bacteria</taxon>
        <taxon>Bacillati</taxon>
        <taxon>Bacillota</taxon>
        <taxon>Bacilli</taxon>
        <taxon>Bacillales</taxon>
        <taxon>Caryophanaceae</taxon>
        <taxon>Solibacillus</taxon>
    </lineage>
</organism>
<dbReference type="RefSeq" id="WP_241367458.1">
    <property type="nucleotide sequence ID" value="NZ_JAKZFC010000001.1"/>
</dbReference>
<dbReference type="InterPro" id="IPR010611">
    <property type="entry name" value="3D_dom"/>
</dbReference>
<dbReference type="InterPro" id="IPR018392">
    <property type="entry name" value="LysM"/>
</dbReference>
<name>A0ABS9U8E2_9BACL</name>
<dbReference type="Pfam" id="PF01476">
    <property type="entry name" value="LysM"/>
    <property type="match status" value="2"/>
</dbReference>
<dbReference type="Gene3D" id="2.40.40.10">
    <property type="entry name" value="RlpA-like domain"/>
    <property type="match status" value="1"/>
</dbReference>
<dbReference type="SUPFAM" id="SSF50685">
    <property type="entry name" value="Barwin-like endoglucanases"/>
    <property type="match status" value="1"/>
</dbReference>
<evidence type="ECO:0000313" key="6">
    <source>
        <dbReference type="Proteomes" id="UP001316087"/>
    </source>
</evidence>
<dbReference type="PROSITE" id="PS51782">
    <property type="entry name" value="LYSM"/>
    <property type="match status" value="2"/>
</dbReference>
<evidence type="ECO:0000256" key="1">
    <source>
        <dbReference type="ARBA" id="ARBA00022729"/>
    </source>
</evidence>
<dbReference type="Gene3D" id="3.10.350.10">
    <property type="entry name" value="LysM domain"/>
    <property type="match status" value="2"/>
</dbReference>
<feature type="compositionally biased region" description="Polar residues" evidence="2">
    <location>
        <begin position="143"/>
        <end position="155"/>
    </location>
</feature>
<feature type="compositionally biased region" description="Polar residues" evidence="2">
    <location>
        <begin position="229"/>
        <end position="239"/>
    </location>
</feature>
<evidence type="ECO:0000313" key="5">
    <source>
        <dbReference type="EMBL" id="MCH7320439.1"/>
    </source>
</evidence>
<feature type="compositionally biased region" description="Polar residues" evidence="2">
    <location>
        <begin position="165"/>
        <end position="182"/>
    </location>
</feature>
<reference evidence="5 6" key="1">
    <citation type="submission" date="2022-03" db="EMBL/GenBank/DDBJ databases">
        <authorList>
            <person name="Jo J.-H."/>
            <person name="Im W.-T."/>
        </authorList>
    </citation>
    <scope>NUCLEOTIDE SEQUENCE [LARGE SCALE GENOMIC DNA]</scope>
    <source>
        <strain evidence="5 6">MA9</strain>
    </source>
</reference>
<dbReference type="CDD" id="cd22786">
    <property type="entry name" value="DPBB_YuiC-like"/>
    <property type="match status" value="1"/>
</dbReference>
<dbReference type="Pfam" id="PF06725">
    <property type="entry name" value="3D"/>
    <property type="match status" value="1"/>
</dbReference>
<proteinExistence type="predicted"/>
<evidence type="ECO:0000259" key="4">
    <source>
        <dbReference type="PROSITE" id="PS51782"/>
    </source>
</evidence>
<comment type="caution">
    <text evidence="5">The sequence shown here is derived from an EMBL/GenBank/DDBJ whole genome shotgun (WGS) entry which is preliminary data.</text>
</comment>
<feature type="chain" id="PRO_5045483706" evidence="3">
    <location>
        <begin position="25"/>
        <end position="335"/>
    </location>
</feature>
<gene>
    <name evidence="5" type="ORF">LZ480_00950</name>
</gene>
<feature type="compositionally biased region" description="Polar residues" evidence="2">
    <location>
        <begin position="195"/>
        <end position="216"/>
    </location>
</feature>
<accession>A0ABS9U8E2</accession>
<protein>
    <submittedName>
        <fullName evidence="5">LysM peptidoglycan-binding domain-containing protein</fullName>
    </submittedName>
</protein>